<proteinExistence type="predicted"/>
<dbReference type="Pfam" id="PF08719">
    <property type="entry name" value="NADAR"/>
    <property type="match status" value="1"/>
</dbReference>
<feature type="compositionally biased region" description="Polar residues" evidence="1">
    <location>
        <begin position="39"/>
        <end position="52"/>
    </location>
</feature>
<feature type="compositionally biased region" description="Basic and acidic residues" evidence="1">
    <location>
        <begin position="90"/>
        <end position="99"/>
    </location>
</feature>
<evidence type="ECO:0000259" key="2">
    <source>
        <dbReference type="Pfam" id="PF08719"/>
    </source>
</evidence>
<protein>
    <recommendedName>
        <fullName evidence="2">NADAR domain-containing protein</fullName>
    </recommendedName>
</protein>
<reference evidence="3" key="1">
    <citation type="journal article" date="2020" name="Nat. Commun.">
        <title>Large-scale genome sequencing of mycorrhizal fungi provides insights into the early evolution of symbiotic traits.</title>
        <authorList>
            <person name="Miyauchi S."/>
            <person name="Kiss E."/>
            <person name="Kuo A."/>
            <person name="Drula E."/>
            <person name="Kohler A."/>
            <person name="Sanchez-Garcia M."/>
            <person name="Morin E."/>
            <person name="Andreopoulos B."/>
            <person name="Barry K.W."/>
            <person name="Bonito G."/>
            <person name="Buee M."/>
            <person name="Carver A."/>
            <person name="Chen C."/>
            <person name="Cichocki N."/>
            <person name="Clum A."/>
            <person name="Culley D."/>
            <person name="Crous P.W."/>
            <person name="Fauchery L."/>
            <person name="Girlanda M."/>
            <person name="Hayes R.D."/>
            <person name="Keri Z."/>
            <person name="LaButti K."/>
            <person name="Lipzen A."/>
            <person name="Lombard V."/>
            <person name="Magnuson J."/>
            <person name="Maillard F."/>
            <person name="Murat C."/>
            <person name="Nolan M."/>
            <person name="Ohm R.A."/>
            <person name="Pangilinan J."/>
            <person name="Pereira M.F."/>
            <person name="Perotto S."/>
            <person name="Peter M."/>
            <person name="Pfister S."/>
            <person name="Riley R."/>
            <person name="Sitrit Y."/>
            <person name="Stielow J.B."/>
            <person name="Szollosi G."/>
            <person name="Zifcakova L."/>
            <person name="Stursova M."/>
            <person name="Spatafora J.W."/>
            <person name="Tedersoo L."/>
            <person name="Vaario L.M."/>
            <person name="Yamada A."/>
            <person name="Yan M."/>
            <person name="Wang P."/>
            <person name="Xu J."/>
            <person name="Bruns T."/>
            <person name="Baldrian P."/>
            <person name="Vilgalys R."/>
            <person name="Dunand C."/>
            <person name="Henrissat B."/>
            <person name="Grigoriev I.V."/>
            <person name="Hibbett D."/>
            <person name="Nagy L.G."/>
            <person name="Martin F.M."/>
        </authorList>
    </citation>
    <scope>NUCLEOTIDE SEQUENCE</scope>
    <source>
        <strain evidence="3">UH-Tt-Lm1</strain>
    </source>
</reference>
<reference evidence="3" key="2">
    <citation type="submission" date="2020-11" db="EMBL/GenBank/DDBJ databases">
        <authorList>
            <consortium name="DOE Joint Genome Institute"/>
            <person name="Kuo A."/>
            <person name="Miyauchi S."/>
            <person name="Kiss E."/>
            <person name="Drula E."/>
            <person name="Kohler A."/>
            <person name="Sanchez-Garcia M."/>
            <person name="Andreopoulos B."/>
            <person name="Barry K.W."/>
            <person name="Bonito G."/>
            <person name="Buee M."/>
            <person name="Carver A."/>
            <person name="Chen C."/>
            <person name="Cichocki N."/>
            <person name="Clum A."/>
            <person name="Culley D."/>
            <person name="Crous P.W."/>
            <person name="Fauchery L."/>
            <person name="Girlanda M."/>
            <person name="Hayes R."/>
            <person name="Keri Z."/>
            <person name="Labutti K."/>
            <person name="Lipzen A."/>
            <person name="Lombard V."/>
            <person name="Magnuson J."/>
            <person name="Maillard F."/>
            <person name="Morin E."/>
            <person name="Murat C."/>
            <person name="Nolan M."/>
            <person name="Ohm R."/>
            <person name="Pangilinan J."/>
            <person name="Pereira M."/>
            <person name="Perotto S."/>
            <person name="Peter M."/>
            <person name="Riley R."/>
            <person name="Sitrit Y."/>
            <person name="Stielow B."/>
            <person name="Szollosi G."/>
            <person name="Zifcakova L."/>
            <person name="Stursova M."/>
            <person name="Spatafora J.W."/>
            <person name="Tedersoo L."/>
            <person name="Vaario L.-M."/>
            <person name="Yamada A."/>
            <person name="Yan M."/>
            <person name="Wang P."/>
            <person name="Xu J."/>
            <person name="Bruns T."/>
            <person name="Baldrian P."/>
            <person name="Vilgalys R."/>
            <person name="Henrissat B."/>
            <person name="Grigoriev I.V."/>
            <person name="Hibbett D."/>
            <person name="Nagy L.G."/>
            <person name="Martin F.M."/>
        </authorList>
    </citation>
    <scope>NUCLEOTIDE SEQUENCE</scope>
    <source>
        <strain evidence="3">UH-Tt-Lm1</strain>
    </source>
</reference>
<evidence type="ECO:0000313" key="3">
    <source>
        <dbReference type="EMBL" id="KAF9790463.1"/>
    </source>
</evidence>
<dbReference type="SUPFAM" id="SSF143990">
    <property type="entry name" value="YbiA-like"/>
    <property type="match status" value="1"/>
</dbReference>
<name>A0A9P6HM18_9AGAM</name>
<evidence type="ECO:0000256" key="1">
    <source>
        <dbReference type="SAM" id="MobiDB-lite"/>
    </source>
</evidence>
<dbReference type="CDD" id="cd15457">
    <property type="entry name" value="NADAR"/>
    <property type="match status" value="1"/>
</dbReference>
<dbReference type="InterPro" id="IPR037238">
    <property type="entry name" value="YbiA-like_sf"/>
</dbReference>
<dbReference type="AlphaFoldDB" id="A0A9P6HM18"/>
<dbReference type="Gene3D" id="1.10.357.40">
    <property type="entry name" value="YbiA-like"/>
    <property type="match status" value="1"/>
</dbReference>
<feature type="region of interest" description="Disordered" evidence="1">
    <location>
        <begin position="33"/>
        <end position="139"/>
    </location>
</feature>
<sequence>MHNSFFLKEPFELLTPFTPFSTYDLSMFSKSNRSRDHFNSPTHRSGRDSTPISADYQIIARTASNTPRPESRQRVRSNSTTSVRPVVATVDHHKNKDRNTWSAGSAPVISQRTLSNLTSRNQSQTNLHLSTSNSPATPIQRTFSNQSIQIPSNTKRFSKSPQHPPKRRAILFYNKHDPHYGFTNFSNHAVKYGNKVYPTSEHLFQSLKFSHRPLLAEHIRTCDPRPAVAFSEARRFQPEVRQDWGAYSIPAMELALWYKFNQHKSLKEELLATGDAELIENSDKDAFWGCGADGKGRNELGLALVRLRSRFRG</sequence>
<comment type="caution">
    <text evidence="3">The sequence shown here is derived from an EMBL/GenBank/DDBJ whole genome shotgun (WGS) entry which is preliminary data.</text>
</comment>
<organism evidence="3 4">
    <name type="scientific">Thelephora terrestris</name>
    <dbReference type="NCBI Taxonomy" id="56493"/>
    <lineage>
        <taxon>Eukaryota</taxon>
        <taxon>Fungi</taxon>
        <taxon>Dikarya</taxon>
        <taxon>Basidiomycota</taxon>
        <taxon>Agaricomycotina</taxon>
        <taxon>Agaricomycetes</taxon>
        <taxon>Thelephorales</taxon>
        <taxon>Thelephoraceae</taxon>
        <taxon>Thelephora</taxon>
    </lineage>
</organism>
<feature type="compositionally biased region" description="Polar residues" evidence="1">
    <location>
        <begin position="100"/>
        <end position="139"/>
    </location>
</feature>
<dbReference type="InterPro" id="IPR012816">
    <property type="entry name" value="NADAR"/>
</dbReference>
<evidence type="ECO:0000313" key="4">
    <source>
        <dbReference type="Proteomes" id="UP000736335"/>
    </source>
</evidence>
<keyword evidence="4" id="KW-1185">Reference proteome</keyword>
<dbReference type="NCBIfam" id="TIGR02464">
    <property type="entry name" value="ribofla_fusion"/>
    <property type="match status" value="1"/>
</dbReference>
<accession>A0A9P6HM18</accession>
<dbReference type="Proteomes" id="UP000736335">
    <property type="component" value="Unassembled WGS sequence"/>
</dbReference>
<dbReference type="EMBL" id="WIUZ02000002">
    <property type="protein sequence ID" value="KAF9790463.1"/>
    <property type="molecule type" value="Genomic_DNA"/>
</dbReference>
<feature type="domain" description="NADAR" evidence="2">
    <location>
        <begin position="171"/>
        <end position="312"/>
    </location>
</feature>
<dbReference type="OrthoDB" id="206452at2759"/>
<gene>
    <name evidence="3" type="ORF">BJ322DRAFT_1036626</name>
</gene>